<gene>
    <name evidence="1" type="ORF">CHR55_14500</name>
</gene>
<dbReference type="RefSeq" id="WP_099697664.1">
    <property type="nucleotide sequence ID" value="NZ_NOVD01000008.1"/>
</dbReference>
<sequence length="173" mass="18755">MTDSLIVTDHGTTLDFTYEDALHYHGPQAPGGVAHAYKVLERALGVLGGEGSVERRELVVTTAHGGPGVRDAFELVTRAVTEGRYTVDSSLARPERGNTLALYVFRVGYRGASATLTVREGFVVDELITLSRQTDRTAEDESRLTVLKQEMADRVMSSPAESVYDVEIGTLPA</sequence>
<name>A0A2A5JAU4_RHOSG</name>
<dbReference type="Proteomes" id="UP000230886">
    <property type="component" value="Unassembled WGS sequence"/>
</dbReference>
<dbReference type="EMBL" id="NOVD01000008">
    <property type="protein sequence ID" value="PCK26718.1"/>
    <property type="molecule type" value="Genomic_DNA"/>
</dbReference>
<dbReference type="AlphaFoldDB" id="A0A2A5JAU4"/>
<proteinExistence type="predicted"/>
<evidence type="ECO:0000313" key="2">
    <source>
        <dbReference type="Proteomes" id="UP000230886"/>
    </source>
</evidence>
<evidence type="ECO:0000313" key="1">
    <source>
        <dbReference type="EMBL" id="PCK26718.1"/>
    </source>
</evidence>
<organism evidence="1 2">
    <name type="scientific">Rhodococcus qingshengii</name>
    <dbReference type="NCBI Taxonomy" id="334542"/>
    <lineage>
        <taxon>Bacteria</taxon>
        <taxon>Bacillati</taxon>
        <taxon>Actinomycetota</taxon>
        <taxon>Actinomycetes</taxon>
        <taxon>Mycobacteriales</taxon>
        <taxon>Nocardiaceae</taxon>
        <taxon>Rhodococcus</taxon>
        <taxon>Rhodococcus erythropolis group</taxon>
    </lineage>
</organism>
<comment type="caution">
    <text evidence="1">The sequence shown here is derived from an EMBL/GenBank/DDBJ whole genome shotgun (WGS) entry which is preliminary data.</text>
</comment>
<reference evidence="1 2" key="1">
    <citation type="submission" date="2017-07" db="EMBL/GenBank/DDBJ databases">
        <title>Draft sequence of Rhodococcus enclensis 23b-28.</title>
        <authorList>
            <person name="Besaury L."/>
            <person name="Sancelme M."/>
            <person name="Amato P."/>
            <person name="Lallement A."/>
            <person name="Delort A.-M."/>
        </authorList>
    </citation>
    <scope>NUCLEOTIDE SEQUENCE [LARGE SCALE GENOMIC DNA]</scope>
    <source>
        <strain evidence="1 2">23b-28</strain>
    </source>
</reference>
<protein>
    <submittedName>
        <fullName evidence="1">Uncharacterized protein</fullName>
    </submittedName>
</protein>
<accession>A0A2A5JAU4</accession>